<feature type="chain" id="PRO_5011572605" evidence="8">
    <location>
        <begin position="22"/>
        <end position="400"/>
    </location>
</feature>
<comment type="similarity">
    <text evidence="2">Belongs to the OmpP1/FadL family.</text>
</comment>
<dbReference type="PANTHER" id="PTHR35093">
    <property type="entry name" value="OUTER MEMBRANE PROTEIN NMB0088-RELATED"/>
    <property type="match status" value="1"/>
</dbReference>
<keyword evidence="4" id="KW-0812">Transmembrane</keyword>
<dbReference type="InterPro" id="IPR005017">
    <property type="entry name" value="OMPP1/FadL/TodX"/>
</dbReference>
<proteinExistence type="inferred from homology"/>
<name>A0A1I4A268_9BACT</name>
<dbReference type="PANTHER" id="PTHR35093:SF8">
    <property type="entry name" value="OUTER MEMBRANE PROTEIN NMB0088-RELATED"/>
    <property type="match status" value="1"/>
</dbReference>
<dbReference type="GO" id="GO:0015483">
    <property type="term" value="F:long-chain fatty acid transporting porin activity"/>
    <property type="evidence" value="ECO:0007669"/>
    <property type="project" value="TreeGrafter"/>
</dbReference>
<dbReference type="OrthoDB" id="9922at2"/>
<evidence type="ECO:0000256" key="1">
    <source>
        <dbReference type="ARBA" id="ARBA00004571"/>
    </source>
</evidence>
<evidence type="ECO:0000256" key="5">
    <source>
        <dbReference type="ARBA" id="ARBA00022729"/>
    </source>
</evidence>
<dbReference type="EMBL" id="FORX01000029">
    <property type="protein sequence ID" value="SFK50454.1"/>
    <property type="molecule type" value="Genomic_DNA"/>
</dbReference>
<gene>
    <name evidence="9" type="ORF">SAMN04488082_12911</name>
</gene>
<dbReference type="GO" id="GO:0009279">
    <property type="term" value="C:cell outer membrane"/>
    <property type="evidence" value="ECO:0007669"/>
    <property type="project" value="UniProtKB-SubCell"/>
</dbReference>
<evidence type="ECO:0000256" key="7">
    <source>
        <dbReference type="ARBA" id="ARBA00023237"/>
    </source>
</evidence>
<accession>A0A1I4A268</accession>
<keyword evidence="7" id="KW-0998">Cell outer membrane</keyword>
<dbReference type="Pfam" id="PF03349">
    <property type="entry name" value="Toluene_X"/>
    <property type="match status" value="1"/>
</dbReference>
<evidence type="ECO:0000256" key="8">
    <source>
        <dbReference type="SAM" id="SignalP"/>
    </source>
</evidence>
<evidence type="ECO:0000256" key="2">
    <source>
        <dbReference type="ARBA" id="ARBA00008163"/>
    </source>
</evidence>
<reference evidence="10" key="1">
    <citation type="submission" date="2016-10" db="EMBL/GenBank/DDBJ databases">
        <authorList>
            <person name="Varghese N."/>
            <person name="Submissions S."/>
        </authorList>
    </citation>
    <scope>NUCLEOTIDE SEQUENCE [LARGE SCALE GENOMIC DNA]</scope>
    <source>
        <strain evidence="10">DSM 5918</strain>
    </source>
</reference>
<comment type="subcellular location">
    <subcellularLocation>
        <location evidence="1">Cell outer membrane</location>
        <topology evidence="1">Multi-pass membrane protein</topology>
    </subcellularLocation>
</comment>
<sequence length="400" mass="43158">MGKIVAAVMLALLLTGQQVSAAGFAVYEWSARGNALGGTTMARKADASVVASNPAAMTGLNGTQVMTGLVAVAPMATVSIDGRQSADGKDNVWLLPHAYAVHQLGERYWLGIGVYNRFGLGTEFDEDWAGSDSVYYAGIKSVSVTPVLGMKLTDTWSIGLGVEANYFDFEQKKTVAGTYDLKVRGDDVGLGVSVSTLYAPTDWMSFGLMYRSAIDVHPRGEAESNAPGGLGDKLNGDADGEITLPDSWSLGMCLTPIDRLSIEVDVTRTGWSSYEELDIRINGVNPSGPVFKDWKDTWRLAIGAEYALTPAWDLRAGYVYDETPVRTERADYMVPANDRQLFSAGLGWHGDAWSVDLGYTYLLIIDRKGAEIHVNGGDVETADFEDGDAHLVGMSVAYRF</sequence>
<keyword evidence="6" id="KW-0472">Membrane</keyword>
<evidence type="ECO:0000313" key="10">
    <source>
        <dbReference type="Proteomes" id="UP000198635"/>
    </source>
</evidence>
<dbReference type="Proteomes" id="UP000198635">
    <property type="component" value="Unassembled WGS sequence"/>
</dbReference>
<dbReference type="RefSeq" id="WP_092379422.1">
    <property type="nucleotide sequence ID" value="NZ_FORX01000029.1"/>
</dbReference>
<evidence type="ECO:0000256" key="3">
    <source>
        <dbReference type="ARBA" id="ARBA00022452"/>
    </source>
</evidence>
<keyword evidence="3" id="KW-1134">Transmembrane beta strand</keyword>
<evidence type="ECO:0000313" key="9">
    <source>
        <dbReference type="EMBL" id="SFK50454.1"/>
    </source>
</evidence>
<keyword evidence="10" id="KW-1185">Reference proteome</keyword>
<organism evidence="9 10">
    <name type="scientific">Desulfomicrobium apsheronum</name>
    <dbReference type="NCBI Taxonomy" id="52560"/>
    <lineage>
        <taxon>Bacteria</taxon>
        <taxon>Pseudomonadati</taxon>
        <taxon>Thermodesulfobacteriota</taxon>
        <taxon>Desulfovibrionia</taxon>
        <taxon>Desulfovibrionales</taxon>
        <taxon>Desulfomicrobiaceae</taxon>
        <taxon>Desulfomicrobium</taxon>
    </lineage>
</organism>
<evidence type="ECO:0000256" key="6">
    <source>
        <dbReference type="ARBA" id="ARBA00023136"/>
    </source>
</evidence>
<dbReference type="SUPFAM" id="SSF56935">
    <property type="entry name" value="Porins"/>
    <property type="match status" value="1"/>
</dbReference>
<protein>
    <submittedName>
        <fullName evidence="9">Long-chain fatty acid transport protein</fullName>
    </submittedName>
</protein>
<keyword evidence="5 8" id="KW-0732">Signal</keyword>
<evidence type="ECO:0000256" key="4">
    <source>
        <dbReference type="ARBA" id="ARBA00022692"/>
    </source>
</evidence>
<dbReference type="AlphaFoldDB" id="A0A1I4A268"/>
<dbReference type="Gene3D" id="2.40.160.60">
    <property type="entry name" value="Outer membrane protein transport protein (OMPP1/FadL/TodX)"/>
    <property type="match status" value="1"/>
</dbReference>
<feature type="signal peptide" evidence="8">
    <location>
        <begin position="1"/>
        <end position="21"/>
    </location>
</feature>